<evidence type="ECO:0000313" key="3">
    <source>
        <dbReference type="EMBL" id="KAF8647778.1"/>
    </source>
</evidence>
<name>A0A835A8G2_9POAL</name>
<evidence type="ECO:0000256" key="1">
    <source>
        <dbReference type="SAM" id="MobiDB-lite"/>
    </source>
</evidence>
<dbReference type="OrthoDB" id="585971at2759"/>
<evidence type="ECO:0000313" key="4">
    <source>
        <dbReference type="Proteomes" id="UP000636709"/>
    </source>
</evidence>
<dbReference type="PANTHER" id="PTHR33074">
    <property type="entry name" value="EXPRESSED PROTEIN-RELATED"/>
    <property type="match status" value="1"/>
</dbReference>
<accession>A0A835A8G2</accession>
<dbReference type="EMBL" id="JACEFO010002836">
    <property type="protein sequence ID" value="KAF8647778.1"/>
    <property type="molecule type" value="Genomic_DNA"/>
</dbReference>
<keyword evidence="4" id="KW-1185">Reference proteome</keyword>
<gene>
    <name evidence="3" type="ORF">HU200_065192</name>
</gene>
<comment type="caution">
    <text evidence="3">The sequence shown here is derived from an EMBL/GenBank/DDBJ whole genome shotgun (WGS) entry which is preliminary data.</text>
</comment>
<dbReference type="AlphaFoldDB" id="A0A835A8G2"/>
<sequence>MEDEATTGWLILDRFVHRTTHDATAVSDDATATATTTTCTAQPISASLRIANSPPAISRLHLHWPGRREFGGRLPEPYVIAAHRHAVLFRARIPFSDDAMGRDDTFFFPVDLFVYSAASSSPPSLHRLPPCFQRPMSQHYMGVLCHGEFTVADLTEFDFPVAELCLLHHHHDSAAAVSGKKKNAAAEQWRVINVRLPPMDDDKNVLFNYCSWRTDAVVPVDGRFLCWVNCYQGILIADVLLFLAASDDEDDGTSHQFRYVPLPEEALLGSRRLYLEGECDEPSRRVSVTANGNLKLVCIDTNKTCERRPINIDFTISSWTLVDFYKGTWRKDGATMKAGEFFDLLCGDGRSHLPRVKPSYPLASLVHLDAIVFLLKEDGHTFWPSNPRVPPSRRRRRLPGGVPSPPPLAEQAGAHRHAGTFRAPSTTAHRHAILFEAIVPFDDPISSRDTHLFPIDLFVYSASSSSPPAIHRLPACFVGGASTPDEDLYFKPYRRRQQRIMAGDEIGILCHGDGGGEFTVVDFTNFGHDGELCLLHHHGSPEKKDIETTTQWRVKKVNFPQGPSANHWITDSIIPIDGRFLCWVDNYQGIIVLDVVLAIADEEGPVQLRYIPLPEGFAIWPSSNPVMSSADFIVRSWILDDINQGGWHEGDDGDDMEAAKIWGLLYNGSQQMRNLPRVKPAYPLVSLVDPDVILFQLEEDHDTYWIVEVDMRNRVLRSCARYMNEEDEEGCVAERVRRNVFDGHSFFPSEISSYLLV</sequence>
<feature type="region of interest" description="Disordered" evidence="1">
    <location>
        <begin position="384"/>
        <end position="418"/>
    </location>
</feature>
<organism evidence="3 4">
    <name type="scientific">Digitaria exilis</name>
    <dbReference type="NCBI Taxonomy" id="1010633"/>
    <lineage>
        <taxon>Eukaryota</taxon>
        <taxon>Viridiplantae</taxon>
        <taxon>Streptophyta</taxon>
        <taxon>Embryophyta</taxon>
        <taxon>Tracheophyta</taxon>
        <taxon>Spermatophyta</taxon>
        <taxon>Magnoliopsida</taxon>
        <taxon>Liliopsida</taxon>
        <taxon>Poales</taxon>
        <taxon>Poaceae</taxon>
        <taxon>PACMAD clade</taxon>
        <taxon>Panicoideae</taxon>
        <taxon>Panicodae</taxon>
        <taxon>Paniceae</taxon>
        <taxon>Anthephorinae</taxon>
        <taxon>Digitaria</taxon>
    </lineage>
</organism>
<dbReference type="Pfam" id="PF07762">
    <property type="entry name" value="DUF1618"/>
    <property type="match status" value="1"/>
</dbReference>
<proteinExistence type="predicted"/>
<dbReference type="InterPro" id="IPR011676">
    <property type="entry name" value="DUF1618"/>
</dbReference>
<dbReference type="PANTHER" id="PTHR33074:SF79">
    <property type="entry name" value="EXPRESSED PROTEIN"/>
    <property type="match status" value="1"/>
</dbReference>
<evidence type="ECO:0000259" key="2">
    <source>
        <dbReference type="Pfam" id="PF07762"/>
    </source>
</evidence>
<feature type="domain" description="DUF1618" evidence="2">
    <location>
        <begin position="227"/>
        <end position="367"/>
    </location>
</feature>
<dbReference type="Proteomes" id="UP000636709">
    <property type="component" value="Unassembled WGS sequence"/>
</dbReference>
<reference evidence="3" key="1">
    <citation type="submission" date="2020-07" db="EMBL/GenBank/DDBJ databases">
        <title>Genome sequence and genetic diversity analysis of an under-domesticated orphan crop, white fonio (Digitaria exilis).</title>
        <authorList>
            <person name="Bennetzen J.L."/>
            <person name="Chen S."/>
            <person name="Ma X."/>
            <person name="Wang X."/>
            <person name="Yssel A.E.J."/>
            <person name="Chaluvadi S.R."/>
            <person name="Johnson M."/>
            <person name="Gangashetty P."/>
            <person name="Hamidou F."/>
            <person name="Sanogo M.D."/>
            <person name="Zwaenepoel A."/>
            <person name="Wallace J."/>
            <person name="Van De Peer Y."/>
            <person name="Van Deynze A."/>
        </authorList>
    </citation>
    <scope>NUCLEOTIDE SEQUENCE</scope>
    <source>
        <tissue evidence="3">Leaves</tissue>
    </source>
</reference>
<protein>
    <recommendedName>
        <fullName evidence="2">DUF1618 domain-containing protein</fullName>
    </recommendedName>
</protein>